<dbReference type="SUPFAM" id="SSF48537">
    <property type="entry name" value="Phospholipase C/P1 nuclease"/>
    <property type="match status" value="1"/>
</dbReference>
<dbReference type="GO" id="GO:0004519">
    <property type="term" value="F:endonuclease activity"/>
    <property type="evidence" value="ECO:0007669"/>
    <property type="project" value="UniProtKB-KW"/>
</dbReference>
<keyword evidence="1" id="KW-0540">Nuclease</keyword>
<keyword evidence="4" id="KW-0378">Hydrolase</keyword>
<organism evidence="7 8">
    <name type="scientific">Flavobacterium aquicola</name>
    <dbReference type="NCBI Taxonomy" id="1682742"/>
    <lineage>
        <taxon>Bacteria</taxon>
        <taxon>Pseudomonadati</taxon>
        <taxon>Bacteroidota</taxon>
        <taxon>Flavobacteriia</taxon>
        <taxon>Flavobacteriales</taxon>
        <taxon>Flavobacteriaceae</taxon>
        <taxon>Flavobacterium</taxon>
    </lineage>
</organism>
<dbReference type="InterPro" id="IPR003154">
    <property type="entry name" value="S1/P1nuclease"/>
</dbReference>
<dbReference type="AlphaFoldDB" id="A0A3E0ECS9"/>
<keyword evidence="2" id="KW-0479">Metal-binding</keyword>
<dbReference type="Pfam" id="PF02265">
    <property type="entry name" value="S1-P1_nuclease"/>
    <property type="match status" value="1"/>
</dbReference>
<dbReference type="Gene3D" id="1.10.575.10">
    <property type="entry name" value="P1 Nuclease"/>
    <property type="match status" value="1"/>
</dbReference>
<keyword evidence="6" id="KW-0325">Glycoprotein</keyword>
<evidence type="ECO:0000256" key="4">
    <source>
        <dbReference type="ARBA" id="ARBA00022801"/>
    </source>
</evidence>
<sequence>MKNFKFKKAALIFSAVGVAFVVLSWGVFGHEHINNAAVMALPKPVQTFFYNHLDFITQESSVPDLRKYTLRDKAENPRHYIDMENFGAVESIPLPFEEAKKKYDEKFLADNGILPWYIQETMTKLTKAFKDKRKNEILFLAGDLAHYIGDANMPLHTSANHDGQLTNQKGIHAMWESRIPKMFGRDYNFYTGEAKYIENVEKATWDMIKDSHSQVEPLLLIDRNLRAKFTPETMYEHDADGKIAKGKFGDILYTKEYVTQLNTALNGMVESQMRKAIVATANFWYTAWVNAGKPDLDGLDSKELTSRNKKNLKNDLKLWKSGKLFGLEAENDFD</sequence>
<dbReference type="CDD" id="cd10981">
    <property type="entry name" value="ZnPC_S1P1"/>
    <property type="match status" value="1"/>
</dbReference>
<comment type="caution">
    <text evidence="7">The sequence shown here is derived from an EMBL/GenBank/DDBJ whole genome shotgun (WGS) entry which is preliminary data.</text>
</comment>
<evidence type="ECO:0000256" key="6">
    <source>
        <dbReference type="ARBA" id="ARBA00023180"/>
    </source>
</evidence>
<evidence type="ECO:0000313" key="8">
    <source>
        <dbReference type="Proteomes" id="UP000257136"/>
    </source>
</evidence>
<name>A0A3E0ECS9_9FLAO</name>
<evidence type="ECO:0000256" key="5">
    <source>
        <dbReference type="ARBA" id="ARBA00023157"/>
    </source>
</evidence>
<gene>
    <name evidence="7" type="ORF">C8P67_11127</name>
</gene>
<keyword evidence="5" id="KW-1015">Disulfide bond</keyword>
<accession>A0A3E0ECS9</accession>
<reference evidence="7 8" key="1">
    <citation type="submission" date="2018-08" db="EMBL/GenBank/DDBJ databases">
        <title>Genomic Encyclopedia of Archaeal and Bacterial Type Strains, Phase II (KMG-II): from individual species to whole genera.</title>
        <authorList>
            <person name="Goeker M."/>
        </authorList>
    </citation>
    <scope>NUCLEOTIDE SEQUENCE [LARGE SCALE GENOMIC DNA]</scope>
    <source>
        <strain evidence="7 8">DSM 100880</strain>
    </source>
</reference>
<dbReference type="GO" id="GO:0003676">
    <property type="term" value="F:nucleic acid binding"/>
    <property type="evidence" value="ECO:0007669"/>
    <property type="project" value="InterPro"/>
</dbReference>
<dbReference type="GO" id="GO:0016788">
    <property type="term" value="F:hydrolase activity, acting on ester bonds"/>
    <property type="evidence" value="ECO:0007669"/>
    <property type="project" value="InterPro"/>
</dbReference>
<dbReference type="GO" id="GO:0006308">
    <property type="term" value="P:DNA catabolic process"/>
    <property type="evidence" value="ECO:0007669"/>
    <property type="project" value="InterPro"/>
</dbReference>
<dbReference type="InterPro" id="IPR008947">
    <property type="entry name" value="PLipase_C/P1_nuclease_dom_sf"/>
</dbReference>
<evidence type="ECO:0000313" key="7">
    <source>
        <dbReference type="EMBL" id="REG96055.1"/>
    </source>
</evidence>
<dbReference type="EMBL" id="QUNI01000011">
    <property type="protein sequence ID" value="REG96055.1"/>
    <property type="molecule type" value="Genomic_DNA"/>
</dbReference>
<evidence type="ECO:0000256" key="2">
    <source>
        <dbReference type="ARBA" id="ARBA00022723"/>
    </source>
</evidence>
<keyword evidence="3" id="KW-0255">Endonuclease</keyword>
<dbReference type="RefSeq" id="WP_115814299.1">
    <property type="nucleotide sequence ID" value="NZ_QUNI01000011.1"/>
</dbReference>
<dbReference type="Proteomes" id="UP000257136">
    <property type="component" value="Unassembled WGS sequence"/>
</dbReference>
<protein>
    <submittedName>
        <fullName evidence="7">S1/P1 nuclease</fullName>
    </submittedName>
</protein>
<evidence type="ECO:0000256" key="1">
    <source>
        <dbReference type="ARBA" id="ARBA00022722"/>
    </source>
</evidence>
<evidence type="ECO:0000256" key="3">
    <source>
        <dbReference type="ARBA" id="ARBA00022759"/>
    </source>
</evidence>
<dbReference type="GO" id="GO:0046872">
    <property type="term" value="F:metal ion binding"/>
    <property type="evidence" value="ECO:0007669"/>
    <property type="project" value="UniProtKB-KW"/>
</dbReference>
<dbReference type="OrthoDB" id="267579at2"/>
<keyword evidence="8" id="KW-1185">Reference proteome</keyword>
<proteinExistence type="predicted"/>